<evidence type="ECO:0000259" key="13">
    <source>
        <dbReference type="PROSITE" id="PS51674"/>
    </source>
</evidence>
<sequence length="111" mass="12781">MTRLNYNTHDTEPGRAWLTQALCVRPDMAKYRHLFFPHPGEKAKAEAAKQICASCPVRIACLEDALAEEGGRGHENRHGIRGGMAPRARRNRYEHLRRMRQQEEQRTEATT</sequence>
<dbReference type="PROSITE" id="PS51674">
    <property type="entry name" value="4FE4S_WBL"/>
    <property type="match status" value="1"/>
</dbReference>
<dbReference type="GO" id="GO:0045892">
    <property type="term" value="P:negative regulation of DNA-templated transcription"/>
    <property type="evidence" value="ECO:0007669"/>
    <property type="project" value="TreeGrafter"/>
</dbReference>
<evidence type="ECO:0000256" key="10">
    <source>
        <dbReference type="ARBA" id="ARBA00023157"/>
    </source>
</evidence>
<accession>A0A6M4X2A2</accession>
<evidence type="ECO:0000256" key="7">
    <source>
        <dbReference type="ARBA" id="ARBA00023014"/>
    </source>
</evidence>
<evidence type="ECO:0000256" key="4">
    <source>
        <dbReference type="ARBA" id="ARBA00022485"/>
    </source>
</evidence>
<dbReference type="AlphaFoldDB" id="A0A6M4X2A2"/>
<dbReference type="Pfam" id="PF02467">
    <property type="entry name" value="Whib"/>
    <property type="match status" value="1"/>
</dbReference>
<evidence type="ECO:0000256" key="3">
    <source>
        <dbReference type="ARBA" id="ARBA00006597"/>
    </source>
</evidence>
<comment type="subcellular location">
    <subcellularLocation>
        <location evidence="2">Cytoplasm</location>
    </subcellularLocation>
</comment>
<comment type="cofactor">
    <cofactor evidence="1">
        <name>[4Fe-4S] cluster</name>
        <dbReference type="ChEBI" id="CHEBI:49883"/>
    </cofactor>
</comment>
<dbReference type="InterPro" id="IPR003482">
    <property type="entry name" value="Whib"/>
</dbReference>
<keyword evidence="5" id="KW-0479">Metal-binding</keyword>
<dbReference type="GO" id="GO:0003677">
    <property type="term" value="F:DNA binding"/>
    <property type="evidence" value="ECO:0007669"/>
    <property type="project" value="UniProtKB-KW"/>
</dbReference>
<keyword evidence="9" id="KW-0238">DNA-binding</keyword>
<dbReference type="Proteomes" id="UP000502665">
    <property type="component" value="Chromosome"/>
</dbReference>
<dbReference type="EMBL" id="CP049838">
    <property type="protein sequence ID" value="QJT04396.1"/>
    <property type="molecule type" value="Genomic_DNA"/>
</dbReference>
<proteinExistence type="inferred from homology"/>
<dbReference type="InterPro" id="IPR034768">
    <property type="entry name" value="4FE4S_WBL"/>
</dbReference>
<keyword evidence="4" id="KW-0004">4Fe-4S</keyword>
<evidence type="ECO:0000256" key="1">
    <source>
        <dbReference type="ARBA" id="ARBA00001966"/>
    </source>
</evidence>
<evidence type="ECO:0000313" key="15">
    <source>
        <dbReference type="Proteomes" id="UP000502665"/>
    </source>
</evidence>
<evidence type="ECO:0000256" key="11">
    <source>
        <dbReference type="ARBA" id="ARBA00023163"/>
    </source>
</evidence>
<protein>
    <submittedName>
        <fullName evidence="14">WhiB family transcriptional regulator</fullName>
    </submittedName>
</protein>
<name>A0A6M4X2A2_9ACTN</name>
<dbReference type="GO" id="GO:0045454">
    <property type="term" value="P:cell redox homeostasis"/>
    <property type="evidence" value="ECO:0007669"/>
    <property type="project" value="TreeGrafter"/>
</dbReference>
<feature type="compositionally biased region" description="Basic and acidic residues" evidence="12">
    <location>
        <begin position="91"/>
        <end position="111"/>
    </location>
</feature>
<evidence type="ECO:0000256" key="5">
    <source>
        <dbReference type="ARBA" id="ARBA00022723"/>
    </source>
</evidence>
<dbReference type="GO" id="GO:0046872">
    <property type="term" value="F:metal ion binding"/>
    <property type="evidence" value="ECO:0007669"/>
    <property type="project" value="UniProtKB-KW"/>
</dbReference>
<dbReference type="RefSeq" id="WP_171399738.1">
    <property type="nucleotide sequence ID" value="NZ_CP049838.1"/>
</dbReference>
<feature type="domain" description="4Fe-4S Wbl-type" evidence="13">
    <location>
        <begin position="22"/>
        <end position="91"/>
    </location>
</feature>
<dbReference type="GO" id="GO:0005737">
    <property type="term" value="C:cytoplasm"/>
    <property type="evidence" value="ECO:0007669"/>
    <property type="project" value="UniProtKB-SubCell"/>
</dbReference>
<dbReference type="PANTHER" id="PTHR38839:SF4">
    <property type="entry name" value="TRANSCRIPTIONAL REGULATOR WHIB"/>
    <property type="match status" value="1"/>
</dbReference>
<evidence type="ECO:0000256" key="8">
    <source>
        <dbReference type="ARBA" id="ARBA00023015"/>
    </source>
</evidence>
<reference evidence="14" key="1">
    <citation type="submission" date="2020-03" db="EMBL/GenBank/DDBJ databases">
        <title>Molecular networking-based the target discovery of potent antiproliferative macrolactams: 5/6/7/16 polycyclic ansamycins and glycosylated trienomycin from Streptomyces cacaoi subsp. asoensis.</title>
        <authorList>
            <person name="Liu L.-L."/>
        </authorList>
    </citation>
    <scope>NUCLEOTIDE SEQUENCE [LARGE SCALE GENOMIC DNA]</scope>
    <source>
        <strain evidence="14">H2S5</strain>
    </source>
</reference>
<keyword evidence="11" id="KW-0804">Transcription</keyword>
<gene>
    <name evidence="14" type="ORF">G9272_32275</name>
</gene>
<evidence type="ECO:0000256" key="12">
    <source>
        <dbReference type="SAM" id="MobiDB-lite"/>
    </source>
</evidence>
<evidence type="ECO:0000256" key="2">
    <source>
        <dbReference type="ARBA" id="ARBA00004496"/>
    </source>
</evidence>
<keyword evidence="10" id="KW-1015">Disulfide bond</keyword>
<evidence type="ECO:0000256" key="6">
    <source>
        <dbReference type="ARBA" id="ARBA00023004"/>
    </source>
</evidence>
<keyword evidence="6" id="KW-0408">Iron</keyword>
<evidence type="ECO:0000313" key="14">
    <source>
        <dbReference type="EMBL" id="QJT04396.1"/>
    </source>
</evidence>
<dbReference type="GO" id="GO:0047134">
    <property type="term" value="F:protein-disulfide reductase [NAD(P)H] activity"/>
    <property type="evidence" value="ECO:0007669"/>
    <property type="project" value="TreeGrafter"/>
</dbReference>
<keyword evidence="15" id="KW-1185">Reference proteome</keyword>
<feature type="region of interest" description="Disordered" evidence="12">
    <location>
        <begin position="70"/>
        <end position="111"/>
    </location>
</feature>
<keyword evidence="8" id="KW-0805">Transcription regulation</keyword>
<dbReference type="GO" id="GO:0051539">
    <property type="term" value="F:4 iron, 4 sulfur cluster binding"/>
    <property type="evidence" value="ECO:0007669"/>
    <property type="project" value="UniProtKB-KW"/>
</dbReference>
<organism evidence="14 15">
    <name type="scientific">Streptomyces asoensis</name>
    <dbReference type="NCBI Taxonomy" id="249586"/>
    <lineage>
        <taxon>Bacteria</taxon>
        <taxon>Bacillati</taxon>
        <taxon>Actinomycetota</taxon>
        <taxon>Actinomycetes</taxon>
        <taxon>Kitasatosporales</taxon>
        <taxon>Streptomycetaceae</taxon>
        <taxon>Streptomyces</taxon>
    </lineage>
</organism>
<keyword evidence="7" id="KW-0411">Iron-sulfur</keyword>
<comment type="similarity">
    <text evidence="3">Belongs to the WhiB family.</text>
</comment>
<dbReference type="PANTHER" id="PTHR38839">
    <property type="entry name" value="TRANSCRIPTIONAL REGULATOR WHID-RELATED"/>
    <property type="match status" value="1"/>
</dbReference>
<evidence type="ECO:0000256" key="9">
    <source>
        <dbReference type="ARBA" id="ARBA00023125"/>
    </source>
</evidence>